<dbReference type="PANTHER" id="PTHR30624:SF10">
    <property type="entry name" value="CONSERVED PROTEIN"/>
    <property type="match status" value="1"/>
</dbReference>
<dbReference type="Pfam" id="PF19290">
    <property type="entry name" value="PmbA_TldD_2nd"/>
    <property type="match status" value="1"/>
</dbReference>
<proteinExistence type="inferred from homology"/>
<name>A0A951PEK4_9CYAN</name>
<protein>
    <submittedName>
        <fullName evidence="8">TldD/PmbA family protein</fullName>
    </submittedName>
</protein>
<dbReference type="InterPro" id="IPR045569">
    <property type="entry name" value="Metalloprtase-TldD/E_C"/>
</dbReference>
<accession>A0A951PEK4</accession>
<evidence type="ECO:0000256" key="4">
    <source>
        <dbReference type="ARBA" id="ARBA00023049"/>
    </source>
</evidence>
<dbReference type="Gene3D" id="3.30.2290.10">
    <property type="entry name" value="PmbA/TldD superfamily"/>
    <property type="match status" value="1"/>
</dbReference>
<dbReference type="Proteomes" id="UP000707356">
    <property type="component" value="Unassembled WGS sequence"/>
</dbReference>
<dbReference type="GO" id="GO:0005829">
    <property type="term" value="C:cytosol"/>
    <property type="evidence" value="ECO:0007669"/>
    <property type="project" value="TreeGrafter"/>
</dbReference>
<dbReference type="AlphaFoldDB" id="A0A951PEK4"/>
<feature type="domain" description="Metalloprotease TldD/E central" evidence="7">
    <location>
        <begin position="120"/>
        <end position="231"/>
    </location>
</feature>
<dbReference type="PANTHER" id="PTHR30624">
    <property type="entry name" value="UNCHARACTERIZED PROTEIN TLDD AND PMBA"/>
    <property type="match status" value="1"/>
</dbReference>
<evidence type="ECO:0000256" key="2">
    <source>
        <dbReference type="ARBA" id="ARBA00022670"/>
    </source>
</evidence>
<dbReference type="GO" id="GO:0006508">
    <property type="term" value="P:proteolysis"/>
    <property type="evidence" value="ECO:0007669"/>
    <property type="project" value="UniProtKB-KW"/>
</dbReference>
<feature type="domain" description="Metalloprotease TldD/E N-terminal" evidence="5">
    <location>
        <begin position="29"/>
        <end position="90"/>
    </location>
</feature>
<evidence type="ECO:0000313" key="8">
    <source>
        <dbReference type="EMBL" id="MBW4466959.1"/>
    </source>
</evidence>
<evidence type="ECO:0000259" key="5">
    <source>
        <dbReference type="Pfam" id="PF01523"/>
    </source>
</evidence>
<evidence type="ECO:0000259" key="7">
    <source>
        <dbReference type="Pfam" id="PF19290"/>
    </source>
</evidence>
<evidence type="ECO:0000259" key="6">
    <source>
        <dbReference type="Pfam" id="PF19289"/>
    </source>
</evidence>
<evidence type="ECO:0000256" key="3">
    <source>
        <dbReference type="ARBA" id="ARBA00022801"/>
    </source>
</evidence>
<keyword evidence="2" id="KW-0645">Protease</keyword>
<gene>
    <name evidence="8" type="ORF">KME07_16165</name>
</gene>
<dbReference type="InterPro" id="IPR051463">
    <property type="entry name" value="Peptidase_U62_metallo"/>
</dbReference>
<keyword evidence="3" id="KW-0378">Hydrolase</keyword>
<dbReference type="InterPro" id="IPR002510">
    <property type="entry name" value="Metalloprtase-TldD/E_N"/>
</dbReference>
<evidence type="ECO:0000313" key="9">
    <source>
        <dbReference type="Proteomes" id="UP000707356"/>
    </source>
</evidence>
<evidence type="ECO:0000256" key="1">
    <source>
        <dbReference type="ARBA" id="ARBA00005836"/>
    </source>
</evidence>
<sequence length="487" mass="53316">MVAELSNRLADRLVDQLAALKLAADWVGIRMVKETVGSRSIRDGQPQRNGKSTSQGAMVEVLVNGQIGYGATNDLSTAGLQAAAEQAQQQAMATSRWAVHALTPAVRPKVVGQYASPYVKPLDALSPAEINDLLVQLCQKLKVSDQIVQTTAMAVTNETESWFVSSNGSEVYQKFSLLETHFAATAQDGAIVQQRSHNGQLAHCYQGGWELFLTPDLWQQAQQIGEQAVELLTATECPSLTTSLLLAPDQMMLQIHESVGHPLELDRILGDERNYAGGSFVKPQDFGSLSYGSELMNITFNPSVPGEFASYSFDDIGAAASREYLIQSGKLLRGLGSLESQARLEQPGVACARACSWNRPPIDRMANLNLEPGTASFAELIQDVEHGVYMEANRSWSIDDQRYKFQFGCEYAKLIENGKITKTLRNPNYRATTPEFWHQLVRVGDESTWQMYGTPYCGKGEPNQAIRVGHGSPTCLFANVEVFGGGE</sequence>
<dbReference type="SUPFAM" id="SSF111283">
    <property type="entry name" value="Putative modulator of DNA gyrase, PmbA/TldD"/>
    <property type="match status" value="1"/>
</dbReference>
<keyword evidence="4" id="KW-0482">Metalloprotease</keyword>
<dbReference type="InterPro" id="IPR036059">
    <property type="entry name" value="TldD/PmbA_sf"/>
</dbReference>
<dbReference type="EMBL" id="JAHHHV010000072">
    <property type="protein sequence ID" value="MBW4466959.1"/>
    <property type="molecule type" value="Genomic_DNA"/>
</dbReference>
<organism evidence="8 9">
    <name type="scientific">Pegethrix bostrychoides GSE-TBD4-15B</name>
    <dbReference type="NCBI Taxonomy" id="2839662"/>
    <lineage>
        <taxon>Bacteria</taxon>
        <taxon>Bacillati</taxon>
        <taxon>Cyanobacteriota</taxon>
        <taxon>Cyanophyceae</taxon>
        <taxon>Oculatellales</taxon>
        <taxon>Oculatellaceae</taxon>
        <taxon>Pegethrix</taxon>
    </lineage>
</organism>
<dbReference type="InterPro" id="IPR045570">
    <property type="entry name" value="Metalloprtase-TldD/E_cen_dom"/>
</dbReference>
<reference evidence="8" key="2">
    <citation type="journal article" date="2022" name="Microbiol. Resour. Announc.">
        <title>Metagenome Sequencing to Explore Phylogenomics of Terrestrial Cyanobacteria.</title>
        <authorList>
            <person name="Ward R.D."/>
            <person name="Stajich J.E."/>
            <person name="Johansen J.R."/>
            <person name="Huntemann M."/>
            <person name="Clum A."/>
            <person name="Foster B."/>
            <person name="Foster B."/>
            <person name="Roux S."/>
            <person name="Palaniappan K."/>
            <person name="Varghese N."/>
            <person name="Mukherjee S."/>
            <person name="Reddy T.B.K."/>
            <person name="Daum C."/>
            <person name="Copeland A."/>
            <person name="Chen I.A."/>
            <person name="Ivanova N.N."/>
            <person name="Kyrpides N.C."/>
            <person name="Shapiro N."/>
            <person name="Eloe-Fadrosh E.A."/>
            <person name="Pietrasiak N."/>
        </authorList>
    </citation>
    <scope>NUCLEOTIDE SEQUENCE</scope>
    <source>
        <strain evidence="8">GSE-TBD4-15B</strain>
    </source>
</reference>
<dbReference type="GO" id="GO:0008237">
    <property type="term" value="F:metallopeptidase activity"/>
    <property type="evidence" value="ECO:0007669"/>
    <property type="project" value="UniProtKB-KW"/>
</dbReference>
<dbReference type="Pfam" id="PF19289">
    <property type="entry name" value="PmbA_TldD_3rd"/>
    <property type="match status" value="1"/>
</dbReference>
<reference evidence="8" key="1">
    <citation type="submission" date="2021-05" db="EMBL/GenBank/DDBJ databases">
        <authorList>
            <person name="Pietrasiak N."/>
            <person name="Ward R."/>
            <person name="Stajich J.E."/>
            <person name="Kurbessoian T."/>
        </authorList>
    </citation>
    <scope>NUCLEOTIDE SEQUENCE</scope>
    <source>
        <strain evidence="8">GSE-TBD4-15B</strain>
    </source>
</reference>
<comment type="similarity">
    <text evidence="1">Belongs to the peptidase U62 family.</text>
</comment>
<comment type="caution">
    <text evidence="8">The sequence shown here is derived from an EMBL/GenBank/DDBJ whole genome shotgun (WGS) entry which is preliminary data.</text>
</comment>
<dbReference type="InterPro" id="IPR035068">
    <property type="entry name" value="TldD/PmbA_N"/>
</dbReference>
<feature type="domain" description="Metalloprotease TldD/E C-terminal" evidence="6">
    <location>
        <begin position="244"/>
        <end position="482"/>
    </location>
</feature>
<dbReference type="Pfam" id="PF01523">
    <property type="entry name" value="PmbA_TldD_1st"/>
    <property type="match status" value="1"/>
</dbReference>